<dbReference type="eggNOG" id="KOG0619">
    <property type="taxonomic scope" value="Eukaryota"/>
</dbReference>
<dbReference type="InParanoid" id="C3ZZW6"/>
<reference evidence="2" key="1">
    <citation type="journal article" date="2008" name="Nature">
        <title>The amphioxus genome and the evolution of the chordate karyotype.</title>
        <authorList>
            <consortium name="US DOE Joint Genome Institute (JGI-PGF)"/>
            <person name="Putnam N.H."/>
            <person name="Butts T."/>
            <person name="Ferrier D.E.K."/>
            <person name="Furlong R.F."/>
            <person name="Hellsten U."/>
            <person name="Kawashima T."/>
            <person name="Robinson-Rechavi M."/>
            <person name="Shoguchi E."/>
            <person name="Terry A."/>
            <person name="Yu J.-K."/>
            <person name="Benito-Gutierrez E.L."/>
            <person name="Dubchak I."/>
            <person name="Garcia-Fernandez J."/>
            <person name="Gibson-Brown J.J."/>
            <person name="Grigoriev I.V."/>
            <person name="Horton A.C."/>
            <person name="de Jong P.J."/>
            <person name="Jurka J."/>
            <person name="Kapitonov V.V."/>
            <person name="Kohara Y."/>
            <person name="Kuroki Y."/>
            <person name="Lindquist E."/>
            <person name="Lucas S."/>
            <person name="Osoegawa K."/>
            <person name="Pennacchio L.A."/>
            <person name="Salamov A.A."/>
            <person name="Satou Y."/>
            <person name="Sauka-Spengler T."/>
            <person name="Schmutz J."/>
            <person name="Shin-I T."/>
            <person name="Toyoda A."/>
            <person name="Bronner-Fraser M."/>
            <person name="Fujiyama A."/>
            <person name="Holland L.Z."/>
            <person name="Holland P.W.H."/>
            <person name="Satoh N."/>
            <person name="Rokhsar D.S."/>
        </authorList>
    </citation>
    <scope>NUCLEOTIDE SEQUENCE [LARGE SCALE GENOMIC DNA]</scope>
    <source>
        <strain evidence="2">S238N-H82</strain>
        <tissue evidence="2">Testes</tissue>
    </source>
</reference>
<accession>C3ZZW6</accession>
<feature type="non-terminal residue" evidence="2">
    <location>
        <position position="1"/>
    </location>
</feature>
<proteinExistence type="predicted"/>
<gene>
    <name evidence="2" type="ORF">BRAFLDRAFT_110815</name>
</gene>
<feature type="compositionally biased region" description="Low complexity" evidence="1">
    <location>
        <begin position="344"/>
        <end position="363"/>
    </location>
</feature>
<evidence type="ECO:0000256" key="1">
    <source>
        <dbReference type="SAM" id="MobiDB-lite"/>
    </source>
</evidence>
<evidence type="ECO:0000313" key="2">
    <source>
        <dbReference type="EMBL" id="EEN41919.1"/>
    </source>
</evidence>
<name>C3ZZW6_BRAFL</name>
<dbReference type="EMBL" id="GG666770">
    <property type="protein sequence ID" value="EEN41919.1"/>
    <property type="molecule type" value="Genomic_DNA"/>
</dbReference>
<organism>
    <name type="scientific">Branchiostoma floridae</name>
    <name type="common">Florida lancelet</name>
    <name type="synonym">Amphioxus</name>
    <dbReference type="NCBI Taxonomy" id="7739"/>
    <lineage>
        <taxon>Eukaryota</taxon>
        <taxon>Metazoa</taxon>
        <taxon>Chordata</taxon>
        <taxon>Cephalochordata</taxon>
        <taxon>Leptocardii</taxon>
        <taxon>Amphioxiformes</taxon>
        <taxon>Branchiostomatidae</taxon>
        <taxon>Branchiostoma</taxon>
    </lineage>
</organism>
<protein>
    <submittedName>
        <fullName evidence="2">Uncharacterized protein</fullName>
    </submittedName>
</protein>
<dbReference type="AlphaFoldDB" id="C3ZZW6"/>
<feature type="non-terminal residue" evidence="2">
    <location>
        <position position="463"/>
    </location>
</feature>
<feature type="region of interest" description="Disordered" evidence="1">
    <location>
        <begin position="342"/>
        <end position="384"/>
    </location>
</feature>
<sequence>TLPAGLCTVSYAPDSYSEIPDHLAAAQRPLPALPHTDAEIPNHIALAQRPLPRLYSLTDNADGKSARFKKTLTLPTRRCARLDVKMSCLSLPSSLHPTRTADHDSLGSDTITPYAAAAEPSLPTVTKTRQNRRMYDRNDGHSTADRRLAMYARCREIRYHSCVTTYGSPDTYWQWEGTRNTPPRRSSLPLVKLRNTYWLWAISGKGPRSTPRRLSLPLTLPNTYWPWEIPTGEGARDTPLRLSLPLTLPNTYWPWEIPSGEGALDTPRRLSLPLTLPNTYWPWEIPSGEGARNTPLRLSLPLTLPNTYWPWEIPTGEGARNTPRGASLLTLPNTYWPWEMSGKRTPTTPRRAPLPTLPNTNLPWEAMGDSREENPLHTSNRIPSDRSTIASHRNILCMSRQQEIICGLSHEVTIAVLPRLNMEELMFELNRRIQNLDQENSIKDRLVSILRDVMLEEYLQKAQ</sequence>